<feature type="domain" description="Aspartate carbamoyltransferase regulatory subunit N-terminal" evidence="9">
    <location>
        <begin position="30"/>
        <end position="122"/>
    </location>
</feature>
<feature type="binding site" evidence="7">
    <location>
        <position position="159"/>
    </location>
    <ligand>
        <name>Zn(2+)</name>
        <dbReference type="ChEBI" id="CHEBI:29105"/>
    </ligand>
</feature>
<dbReference type="InterPro" id="IPR002801">
    <property type="entry name" value="Asp_carbamoylTrfase_reg"/>
</dbReference>
<evidence type="ECO:0000256" key="5">
    <source>
        <dbReference type="ARBA" id="ARBA00022833"/>
    </source>
</evidence>
<evidence type="ECO:0000256" key="4">
    <source>
        <dbReference type="ARBA" id="ARBA00022723"/>
    </source>
</evidence>
<dbReference type="Gene3D" id="3.30.70.140">
    <property type="entry name" value="Aspartate carbamoyltransferase regulatory subunit, N-terminal domain"/>
    <property type="match status" value="1"/>
</dbReference>
<evidence type="ECO:0000256" key="6">
    <source>
        <dbReference type="ARBA" id="ARBA00022975"/>
    </source>
</evidence>
<feature type="binding site" evidence="7">
    <location>
        <position position="138"/>
    </location>
    <ligand>
        <name>Zn(2+)</name>
        <dbReference type="ChEBI" id="CHEBI:29105"/>
    </ligand>
</feature>
<comment type="subunit">
    <text evidence="7">Contains catalytic and regulatory chains.</text>
</comment>
<dbReference type="NCBIfam" id="TIGR00240">
    <property type="entry name" value="ATCase_reg"/>
    <property type="match status" value="1"/>
</dbReference>
<sequence>MSDPTDGGRGDDHEADRPENGGSSHPPHELRISKIESGTVIDHIAGGHAPDVLAILGIGSSTDEVVSVGMNVPSDRLGRKDVVKIEGRELSQDEVDVISLIAPAASINIIRGFAVAEKNRVERPEFVEGVLSCPNRNCISTEGEPVASRFAVLDDGVRCAYCETIVREQLADHISV</sequence>
<dbReference type="GO" id="GO:0016740">
    <property type="term" value="F:transferase activity"/>
    <property type="evidence" value="ECO:0007669"/>
    <property type="project" value="UniProtKB-KW"/>
</dbReference>
<dbReference type="SUPFAM" id="SSF57825">
    <property type="entry name" value="Aspartate carbamoyltransferase, Regulatory-chain, C-terminal domain"/>
    <property type="match status" value="1"/>
</dbReference>
<dbReference type="Pfam" id="PF02748">
    <property type="entry name" value="PyrI_C"/>
    <property type="match status" value="1"/>
</dbReference>
<dbReference type="PANTHER" id="PTHR35805">
    <property type="entry name" value="ASPARTATE CARBAMOYLTRANSFERASE REGULATORY CHAIN"/>
    <property type="match status" value="1"/>
</dbReference>
<proteinExistence type="inferred from homology"/>
<evidence type="ECO:0000256" key="2">
    <source>
        <dbReference type="ARBA" id="ARBA00010498"/>
    </source>
</evidence>
<reference evidence="11 12" key="1">
    <citation type="journal article" date="2014" name="PLoS Genet.">
        <title>Phylogenetically driven sequencing of extremely halophilic archaea reveals strategies for static and dynamic osmo-response.</title>
        <authorList>
            <person name="Becker E.A."/>
            <person name="Seitzer P.M."/>
            <person name="Tritt A."/>
            <person name="Larsen D."/>
            <person name="Krusor M."/>
            <person name="Yao A.I."/>
            <person name="Wu D."/>
            <person name="Madern D."/>
            <person name="Eisen J.A."/>
            <person name="Darling A.E."/>
            <person name="Facciotti M.T."/>
        </authorList>
    </citation>
    <scope>NUCLEOTIDE SEQUENCE [LARGE SCALE GENOMIC DNA]</scope>
    <source>
        <strain evidence="11 12">100A6</strain>
    </source>
</reference>
<keyword evidence="12" id="KW-1185">Reference proteome</keyword>
<feature type="binding site" evidence="7">
    <location>
        <position position="133"/>
    </location>
    <ligand>
        <name>Zn(2+)</name>
        <dbReference type="ChEBI" id="CHEBI:29105"/>
    </ligand>
</feature>
<comment type="function">
    <text evidence="1 7">Involved in allosteric regulation of aspartate carbamoyltransferase.</text>
</comment>
<dbReference type="InterPro" id="IPR036793">
    <property type="entry name" value="Asp_carbatrfase_reg_N_sf"/>
</dbReference>
<dbReference type="eggNOG" id="arCOG04229">
    <property type="taxonomic scope" value="Archaea"/>
</dbReference>
<evidence type="ECO:0000259" key="9">
    <source>
        <dbReference type="Pfam" id="PF01948"/>
    </source>
</evidence>
<evidence type="ECO:0000313" key="11">
    <source>
        <dbReference type="EMBL" id="EMA38085.1"/>
    </source>
</evidence>
<evidence type="ECO:0000256" key="7">
    <source>
        <dbReference type="HAMAP-Rule" id="MF_00002"/>
    </source>
</evidence>
<dbReference type="Proteomes" id="UP000011566">
    <property type="component" value="Unassembled WGS sequence"/>
</dbReference>
<dbReference type="InterPro" id="IPR020545">
    <property type="entry name" value="Asp_carbamoyltransf_reg_N"/>
</dbReference>
<evidence type="ECO:0000256" key="8">
    <source>
        <dbReference type="SAM" id="MobiDB-lite"/>
    </source>
</evidence>
<dbReference type="RefSeq" id="WP_007693505.1">
    <property type="nucleotide sequence ID" value="NZ_AJRK01000428.1"/>
</dbReference>
<keyword evidence="11" id="KW-0808">Transferase</keyword>
<feature type="region of interest" description="Disordered" evidence="8">
    <location>
        <begin position="1"/>
        <end position="29"/>
    </location>
</feature>
<dbReference type="GO" id="GO:0006221">
    <property type="term" value="P:pyrimidine nucleotide biosynthetic process"/>
    <property type="evidence" value="ECO:0007669"/>
    <property type="project" value="UniProtKB-UniRule"/>
</dbReference>
<comment type="similarity">
    <text evidence="2 7">Belongs to the PyrI family.</text>
</comment>
<dbReference type="InterPro" id="IPR036792">
    <property type="entry name" value="Asp_carbatrfase_reg_C_sf"/>
</dbReference>
<evidence type="ECO:0000259" key="10">
    <source>
        <dbReference type="Pfam" id="PF02748"/>
    </source>
</evidence>
<dbReference type="PATRIC" id="fig|1132509.6.peg.2294"/>
<accession>M0M135</accession>
<dbReference type="PANTHER" id="PTHR35805:SF1">
    <property type="entry name" value="ASPARTATE CARBAMOYLTRANSFERASE REGULATORY CHAIN"/>
    <property type="match status" value="1"/>
</dbReference>
<gene>
    <name evidence="7" type="primary">pyrI</name>
    <name evidence="11" type="ORF">C447_10160</name>
</gene>
<keyword evidence="4 7" id="KW-0479">Metal-binding</keyword>
<keyword evidence="5 7" id="KW-0862">Zinc</keyword>
<dbReference type="AlphaFoldDB" id="M0M135"/>
<dbReference type="GO" id="GO:0006207">
    <property type="term" value="P:'de novo' pyrimidine nucleobase biosynthetic process"/>
    <property type="evidence" value="ECO:0007669"/>
    <property type="project" value="InterPro"/>
</dbReference>
<dbReference type="GO" id="GO:0046872">
    <property type="term" value="F:metal ion binding"/>
    <property type="evidence" value="ECO:0007669"/>
    <property type="project" value="UniProtKB-KW"/>
</dbReference>
<dbReference type="Gene3D" id="2.30.30.20">
    <property type="entry name" value="Aspartate carbamoyltransferase regulatory subunit, C-terminal domain"/>
    <property type="match status" value="1"/>
</dbReference>
<comment type="cofactor">
    <cofactor evidence="7">
        <name>Zn(2+)</name>
        <dbReference type="ChEBI" id="CHEBI:29105"/>
    </cofactor>
    <text evidence="7">Binds 1 zinc ion per subunit.</text>
</comment>
<dbReference type="GO" id="GO:0009347">
    <property type="term" value="C:aspartate carbamoyltransferase complex"/>
    <property type="evidence" value="ECO:0007669"/>
    <property type="project" value="InterPro"/>
</dbReference>
<dbReference type="SUPFAM" id="SSF54893">
    <property type="entry name" value="Aspartate carbamoyltransferase, Regulatory-chain, N-terminal domain"/>
    <property type="match status" value="1"/>
</dbReference>
<dbReference type="Pfam" id="PF01948">
    <property type="entry name" value="PyrI"/>
    <property type="match status" value="1"/>
</dbReference>
<dbReference type="HAMAP" id="MF_00002">
    <property type="entry name" value="Asp_carb_tr_reg"/>
    <property type="match status" value="1"/>
</dbReference>
<protein>
    <recommendedName>
        <fullName evidence="3 7">Aspartate carbamoyltransferase regulatory chain</fullName>
    </recommendedName>
</protein>
<dbReference type="EMBL" id="AOMB01000031">
    <property type="protein sequence ID" value="EMA38085.1"/>
    <property type="molecule type" value="Genomic_DNA"/>
</dbReference>
<comment type="caution">
    <text evidence="11">The sequence shown here is derived from an EMBL/GenBank/DDBJ whole genome shotgun (WGS) entry which is preliminary data.</text>
</comment>
<feature type="compositionally biased region" description="Basic and acidic residues" evidence="8">
    <location>
        <begin position="1"/>
        <end position="19"/>
    </location>
</feature>
<evidence type="ECO:0000256" key="3">
    <source>
        <dbReference type="ARBA" id="ARBA00021764"/>
    </source>
</evidence>
<evidence type="ECO:0000313" key="12">
    <source>
        <dbReference type="Proteomes" id="UP000011566"/>
    </source>
</evidence>
<feature type="binding site" evidence="7">
    <location>
        <position position="162"/>
    </location>
    <ligand>
        <name>Zn(2+)</name>
        <dbReference type="ChEBI" id="CHEBI:29105"/>
    </ligand>
</feature>
<feature type="domain" description="Aspartate carbamoyltransferase regulatory subunit C-terminal" evidence="10">
    <location>
        <begin position="127"/>
        <end position="168"/>
    </location>
</feature>
<name>M0M135_9EURY</name>
<dbReference type="InterPro" id="IPR020542">
    <property type="entry name" value="Asp_carbamoyltrfase_reg_C"/>
</dbReference>
<keyword evidence="6 7" id="KW-0665">Pyrimidine biosynthesis</keyword>
<evidence type="ECO:0000256" key="1">
    <source>
        <dbReference type="ARBA" id="ARBA00002565"/>
    </source>
</evidence>
<organism evidence="11 12">
    <name type="scientific">Halococcus hamelinensis 100A6</name>
    <dbReference type="NCBI Taxonomy" id="1132509"/>
    <lineage>
        <taxon>Archaea</taxon>
        <taxon>Methanobacteriati</taxon>
        <taxon>Methanobacteriota</taxon>
        <taxon>Stenosarchaea group</taxon>
        <taxon>Halobacteria</taxon>
        <taxon>Halobacteriales</taxon>
        <taxon>Halococcaceae</taxon>
        <taxon>Halococcus</taxon>
    </lineage>
</organism>